<gene>
    <name evidence="2" type="ORF">SAMN05421882_10331</name>
</gene>
<sequence>MVDLPGTWLLSILDGQRRYAHIAGLPGDEVVPEIWHEQDVSDKSLRRALSALAAGNIDGAKHAWAVLSWLVKRFRQSWPEVCIIFRGDRGFCRHRMLAWYERHDVGYLVGIAQNKRLNEISAQWQQAAEKQYALSNEKVRWFDEFHYAARSWQRTRRIIVKIEHTDKGSHPRHVVTNLIGKPQFLYDKLYCARGEMENCIKEQPLYLFADRTSCHRWWSNHFRLLLSSLAYILLETIPRLDLKAPNWLRPM</sequence>
<dbReference type="Pfam" id="PF13701">
    <property type="entry name" value="DDE_Tnp_1_4"/>
    <property type="match status" value="1"/>
</dbReference>
<evidence type="ECO:0000313" key="2">
    <source>
        <dbReference type="EMBL" id="SDW85881.1"/>
    </source>
</evidence>
<feature type="domain" description="Transposase DDE" evidence="1">
    <location>
        <begin position="50"/>
        <end position="243"/>
    </location>
</feature>
<organism evidence="2 3">
    <name type="scientific">Nitrosomonas communis</name>
    <dbReference type="NCBI Taxonomy" id="44574"/>
    <lineage>
        <taxon>Bacteria</taxon>
        <taxon>Pseudomonadati</taxon>
        <taxon>Pseudomonadota</taxon>
        <taxon>Betaproteobacteria</taxon>
        <taxon>Nitrosomonadales</taxon>
        <taxon>Nitrosomonadaceae</taxon>
        <taxon>Nitrosomonas</taxon>
    </lineage>
</organism>
<dbReference type="AlphaFoldDB" id="A0A1H2WZ95"/>
<name>A0A1H2WZ95_9PROT</name>
<proteinExistence type="predicted"/>
<evidence type="ECO:0000259" key="1">
    <source>
        <dbReference type="Pfam" id="PF13701"/>
    </source>
</evidence>
<accession>A0A1H2WZ95</accession>
<dbReference type="EMBL" id="FNNH01000033">
    <property type="protein sequence ID" value="SDW85881.1"/>
    <property type="molecule type" value="Genomic_DNA"/>
</dbReference>
<protein>
    <submittedName>
        <fullName evidence="2">Transposase DDE domain group 1</fullName>
    </submittedName>
</protein>
<evidence type="ECO:0000313" key="3">
    <source>
        <dbReference type="Proteomes" id="UP000183454"/>
    </source>
</evidence>
<dbReference type="Proteomes" id="UP000183454">
    <property type="component" value="Unassembled WGS sequence"/>
</dbReference>
<dbReference type="RefSeq" id="WP_074667489.1">
    <property type="nucleotide sequence ID" value="NZ_FNNH01000033.1"/>
</dbReference>
<dbReference type="InterPro" id="IPR025668">
    <property type="entry name" value="Tnp_DDE_dom"/>
</dbReference>
<reference evidence="2 3" key="1">
    <citation type="submission" date="2016-10" db="EMBL/GenBank/DDBJ databases">
        <authorList>
            <person name="de Groot N.N."/>
        </authorList>
    </citation>
    <scope>NUCLEOTIDE SEQUENCE [LARGE SCALE GENOMIC DNA]</scope>
    <source>
        <strain evidence="2 3">Nm110</strain>
    </source>
</reference>